<dbReference type="AlphaFoldDB" id="A0A926DTI3"/>
<dbReference type="InterPro" id="IPR029002">
    <property type="entry name" value="PLPC/GPLD1"/>
</dbReference>
<gene>
    <name evidence="2" type="ORF">H8730_08885</name>
</gene>
<name>A0A926DTI3_9FIRM</name>
<evidence type="ECO:0000313" key="3">
    <source>
        <dbReference type="Proteomes" id="UP000657006"/>
    </source>
</evidence>
<dbReference type="Proteomes" id="UP000657006">
    <property type="component" value="Unassembled WGS sequence"/>
</dbReference>
<dbReference type="RefSeq" id="WP_249289734.1">
    <property type="nucleotide sequence ID" value="NZ_JACRSQ010000011.1"/>
</dbReference>
<keyword evidence="3" id="KW-1185">Reference proteome</keyword>
<dbReference type="EMBL" id="JACRSQ010000011">
    <property type="protein sequence ID" value="MBC8543658.1"/>
    <property type="molecule type" value="Genomic_DNA"/>
</dbReference>
<protein>
    <submittedName>
        <fullName evidence="2">Zinc dependent phospholipase C family protein</fullName>
    </submittedName>
</protein>
<proteinExistence type="predicted"/>
<evidence type="ECO:0000313" key="2">
    <source>
        <dbReference type="EMBL" id="MBC8543658.1"/>
    </source>
</evidence>
<comment type="caution">
    <text evidence="2">The sequence shown here is derived from an EMBL/GenBank/DDBJ whole genome shotgun (WGS) entry which is preliminary data.</text>
</comment>
<dbReference type="Pfam" id="PF00882">
    <property type="entry name" value="Zn_dep_PLPC"/>
    <property type="match status" value="1"/>
</dbReference>
<evidence type="ECO:0000259" key="1">
    <source>
        <dbReference type="Pfam" id="PF00882"/>
    </source>
</evidence>
<feature type="domain" description="Phospholipase C/D" evidence="1">
    <location>
        <begin position="6"/>
        <end position="186"/>
    </location>
</feature>
<organism evidence="2 3">
    <name type="scientific">Bianquea renquensis</name>
    <dbReference type="NCBI Taxonomy" id="2763661"/>
    <lineage>
        <taxon>Bacteria</taxon>
        <taxon>Bacillati</taxon>
        <taxon>Bacillota</taxon>
        <taxon>Clostridia</taxon>
        <taxon>Eubacteriales</taxon>
        <taxon>Bianqueaceae</taxon>
        <taxon>Bianquea</taxon>
    </lineage>
</organism>
<accession>A0A926DTI3</accession>
<reference evidence="2" key="1">
    <citation type="submission" date="2020-08" db="EMBL/GenBank/DDBJ databases">
        <title>Genome public.</title>
        <authorList>
            <person name="Liu C."/>
            <person name="Sun Q."/>
        </authorList>
    </citation>
    <scope>NUCLEOTIDE SEQUENCE</scope>
    <source>
        <strain evidence="2">NSJ-32</strain>
    </source>
</reference>
<sequence>MPGFATHDLLGREVYRALQDPSLRCCIRRHTASYRLGLQGPDLFYYNLPLLQMHDCRNIGSFMHKHDTNRFFACAERVLWALPAGREQDSCRAYLMGFLCHYALDSLCHPFVYGRTGFDPNGVDKYYYSRHAELENAIDQSLLAYFRAARVLDLHEEAVFSLPKVDRLAVSKFMSASCREAFGRYFRCGSFFITPGFLRLTIDLGRVSCRLLRDPKKRKYRFLYRVESVFSLSHLASDKLTLEYPRRFADCLNLRRRPWKNPWDASLHCDTFLDLFRQAVKLSLTLLTSLNTDSFLSVVGNRSYHSGLPL</sequence>